<organism evidence="1 2">
    <name type="scientific">Saezia sanguinis</name>
    <dbReference type="NCBI Taxonomy" id="1965230"/>
    <lineage>
        <taxon>Bacteria</taxon>
        <taxon>Pseudomonadati</taxon>
        <taxon>Pseudomonadota</taxon>
        <taxon>Betaproteobacteria</taxon>
        <taxon>Burkholderiales</taxon>
        <taxon>Saeziaceae</taxon>
        <taxon>Saezia</taxon>
    </lineage>
</organism>
<dbReference type="EMBL" id="PQSP01000004">
    <property type="protein sequence ID" value="RUS66606.1"/>
    <property type="molecule type" value="Genomic_DNA"/>
</dbReference>
<evidence type="ECO:0000313" key="1">
    <source>
        <dbReference type="EMBL" id="RUS66606.1"/>
    </source>
</evidence>
<reference evidence="1 2" key="1">
    <citation type="submission" date="2018-01" db="EMBL/GenBank/DDBJ databases">
        <title>Saezia sanguinis gen. nov., sp. nov., in the order Burkholderiales isolated from human blood.</title>
        <authorList>
            <person name="Medina-Pascual M.J."/>
            <person name="Valdezate S."/>
            <person name="Monzon S."/>
            <person name="Cuesta I."/>
            <person name="Carrasco G."/>
            <person name="Villalon P."/>
            <person name="Saez-Nieto J.A."/>
        </authorList>
    </citation>
    <scope>NUCLEOTIDE SEQUENCE [LARGE SCALE GENOMIC DNA]</scope>
    <source>
        <strain evidence="1 2">CNM695-12</strain>
    </source>
</reference>
<name>A0A433SD46_9BURK</name>
<comment type="caution">
    <text evidence="1">The sequence shown here is derived from an EMBL/GenBank/DDBJ whole genome shotgun (WGS) entry which is preliminary data.</text>
</comment>
<dbReference type="Proteomes" id="UP000286947">
    <property type="component" value="Unassembled WGS sequence"/>
</dbReference>
<proteinExistence type="predicted"/>
<protein>
    <submittedName>
        <fullName evidence="1">Uncharacterized protein</fullName>
    </submittedName>
</protein>
<keyword evidence="2" id="KW-1185">Reference proteome</keyword>
<gene>
    <name evidence="1" type="ORF">CUZ56_01886</name>
</gene>
<dbReference type="AlphaFoldDB" id="A0A433SD46"/>
<evidence type="ECO:0000313" key="2">
    <source>
        <dbReference type="Proteomes" id="UP000286947"/>
    </source>
</evidence>
<sequence length="73" mass="7925">MVLDQCVGITCDMVFILIASLPPHRLYASMALPQLDQQHEEIFGISAPKKLLLAHNAPAQVFLMLFAASAAGF</sequence>
<accession>A0A433SD46</accession>